<dbReference type="Pfam" id="PF07963">
    <property type="entry name" value="N_methyl"/>
    <property type="match status" value="1"/>
</dbReference>
<dbReference type="GO" id="GO:0043683">
    <property type="term" value="P:type IV pilus assembly"/>
    <property type="evidence" value="ECO:0007669"/>
    <property type="project" value="InterPro"/>
</dbReference>
<name>A0AA43Z4P3_9GAMM</name>
<accession>A0AA43Z4P3</accession>
<dbReference type="Pfam" id="PF16074">
    <property type="entry name" value="PilW"/>
    <property type="match status" value="1"/>
</dbReference>
<protein>
    <submittedName>
        <fullName evidence="3">Pilus assembly protein PilW</fullName>
    </submittedName>
</protein>
<dbReference type="AlphaFoldDB" id="A0AA43Z4P3"/>
<evidence type="ECO:0000313" key="3">
    <source>
        <dbReference type="EMBL" id="NHN76706.1"/>
    </source>
</evidence>
<gene>
    <name evidence="3" type="ORF">HA520_05310</name>
</gene>
<evidence type="ECO:0000313" key="4">
    <source>
        <dbReference type="Proteomes" id="UP000736384"/>
    </source>
</evidence>
<feature type="compositionally biased region" description="Basic and acidic residues" evidence="1">
    <location>
        <begin position="333"/>
        <end position="347"/>
    </location>
</feature>
<dbReference type="InterPro" id="IPR012902">
    <property type="entry name" value="N_methyl_site"/>
</dbReference>
<feature type="transmembrane region" description="Helical" evidence="2">
    <location>
        <begin position="35"/>
        <end position="56"/>
    </location>
</feature>
<keyword evidence="2" id="KW-0472">Membrane</keyword>
<feature type="region of interest" description="Disordered" evidence="1">
    <location>
        <begin position="333"/>
        <end position="357"/>
    </location>
</feature>
<organism evidence="3 4">
    <name type="scientific">Azotobacter chroococcum</name>
    <dbReference type="NCBI Taxonomy" id="353"/>
    <lineage>
        <taxon>Bacteria</taxon>
        <taxon>Pseudomonadati</taxon>
        <taxon>Pseudomonadota</taxon>
        <taxon>Gammaproteobacteria</taxon>
        <taxon>Pseudomonadales</taxon>
        <taxon>Pseudomonadaceae</taxon>
        <taxon>Azotobacter</taxon>
    </lineage>
</organism>
<keyword evidence="2" id="KW-1133">Transmembrane helix</keyword>
<dbReference type="RefSeq" id="WP_165891865.1">
    <property type="nucleotide sequence ID" value="NZ_JAAPAP010000003.1"/>
</dbReference>
<sequence>MKPSALPIPVRFARYSGNSAMPSPSRQAGLGLVEIMVALAIGAFMLGGVLSLVIWVSQARTELNKTSEQIENGRYAIQLLSDELRLAGFYGASQVAASSYSAPSPCTTAMASLGFAFTDVGGAFNAQLPAALQGYVALSTTGDDVSCLSNARSDSEALLVRRAETSSVATATAGVPYIQLSQCQTDAKPMTANMDSGFTGFELLGKDCATSQKAELWPYVLRTYYLSDCDICSPSDGIPTLKVAELKEVGGALSIVTQSLAEGIEDIHFEYGMDLDTDGAPDCYVPDPRVDTAPAAANCPTSGWSSADAPSWSNVVSVRVNLLARSTEPSAGWKDEREYDLGRKDADGNSDLEGPFNDSYRRQVYSAVVTLPNVSGVREQ</sequence>
<comment type="caution">
    <text evidence="3">The sequence shown here is derived from an EMBL/GenBank/DDBJ whole genome shotgun (WGS) entry which is preliminary data.</text>
</comment>
<dbReference type="Proteomes" id="UP000736384">
    <property type="component" value="Unassembled WGS sequence"/>
</dbReference>
<dbReference type="EMBL" id="JAAPAP010000003">
    <property type="protein sequence ID" value="NHN76706.1"/>
    <property type="molecule type" value="Genomic_DNA"/>
</dbReference>
<keyword evidence="2" id="KW-0812">Transmembrane</keyword>
<proteinExistence type="predicted"/>
<dbReference type="InterPro" id="IPR032092">
    <property type="entry name" value="PilW"/>
</dbReference>
<evidence type="ECO:0000256" key="2">
    <source>
        <dbReference type="SAM" id="Phobius"/>
    </source>
</evidence>
<evidence type="ECO:0000256" key="1">
    <source>
        <dbReference type="SAM" id="MobiDB-lite"/>
    </source>
</evidence>
<reference evidence="3" key="1">
    <citation type="submission" date="2020-03" db="EMBL/GenBank/DDBJ databases">
        <title>Genome assembly of Azotobacter chroococcum W5.</title>
        <authorList>
            <person name="Kannepalli A."/>
        </authorList>
    </citation>
    <scope>NUCLEOTIDE SEQUENCE</scope>
    <source>
        <strain evidence="3">W5</strain>
    </source>
</reference>